<dbReference type="Gene3D" id="1.25.40.10">
    <property type="entry name" value="Tetratricopeptide repeat domain"/>
    <property type="match status" value="1"/>
</dbReference>
<proteinExistence type="predicted"/>
<reference evidence="2 3" key="1">
    <citation type="journal article" date="2015" name="Infect. Genet. Evol.">
        <title>Genomic sequences of six botulinum neurotoxin-producing strains representing three clostridial species illustrate the mobility and diversity of botulinum neurotoxin genes.</title>
        <authorList>
            <person name="Smith T.J."/>
            <person name="Hill K.K."/>
            <person name="Xie G."/>
            <person name="Foley B.T."/>
            <person name="Williamson C.H."/>
            <person name="Foster J.T."/>
            <person name="Johnson S.L."/>
            <person name="Chertkov O."/>
            <person name="Teshima H."/>
            <person name="Gibbons H.S."/>
            <person name="Johnsky L.A."/>
            <person name="Karavis M.A."/>
            <person name="Smith L.A."/>
        </authorList>
    </citation>
    <scope>NUCLEOTIDE SEQUENCE [LARGE SCALE GENOMIC DNA]</scope>
    <source>
        <strain evidence="2">Sullivan</strain>
    </source>
</reference>
<dbReference type="InterPro" id="IPR011990">
    <property type="entry name" value="TPR-like_helical_dom_sf"/>
</dbReference>
<feature type="compositionally biased region" description="Polar residues" evidence="1">
    <location>
        <begin position="145"/>
        <end position="156"/>
    </location>
</feature>
<feature type="compositionally biased region" description="Basic and acidic residues" evidence="1">
    <location>
        <begin position="159"/>
        <end position="182"/>
    </location>
</feature>
<dbReference type="AlphaFoldDB" id="A0A0A7FW78"/>
<organism evidence="2 3">
    <name type="scientific">Clostridium baratii str. Sullivan</name>
    <dbReference type="NCBI Taxonomy" id="1415775"/>
    <lineage>
        <taxon>Bacteria</taxon>
        <taxon>Bacillati</taxon>
        <taxon>Bacillota</taxon>
        <taxon>Clostridia</taxon>
        <taxon>Eubacteriales</taxon>
        <taxon>Clostridiaceae</taxon>
        <taxon>Clostridium</taxon>
    </lineage>
</organism>
<sequence>MNESIECIKQKQYDKAMSEIDSALDTKPNDEKAKGLKEVVNKFITAKNLYSNNQLYEANSKVKEISSYYNINGFKEDVDNLKSQINTSIEKRKEKIEKEKKEKEIEKQKSLENKQLAKKEDNQKEDCKISKKEEQDNNKKEKILNSKNKTNTNNRQAKSRTEEKIVKEKAVSESKKKKSREK</sequence>
<evidence type="ECO:0000313" key="3">
    <source>
        <dbReference type="Proteomes" id="UP000030635"/>
    </source>
</evidence>
<dbReference type="Proteomes" id="UP000030635">
    <property type="component" value="Chromosome"/>
</dbReference>
<dbReference type="RefSeq" id="WP_039314729.1">
    <property type="nucleotide sequence ID" value="NZ_CP006905.1"/>
</dbReference>
<name>A0A0A7FW78_9CLOT</name>
<feature type="region of interest" description="Disordered" evidence="1">
    <location>
        <begin position="90"/>
        <end position="182"/>
    </location>
</feature>
<keyword evidence="3" id="KW-1185">Reference proteome</keyword>
<dbReference type="EMBL" id="CP006905">
    <property type="protein sequence ID" value="AIY83803.1"/>
    <property type="molecule type" value="Genomic_DNA"/>
</dbReference>
<dbReference type="STRING" id="1561.NPD11_864"/>
<accession>A0A0A7FW78</accession>
<dbReference type="OrthoDB" id="9997623at2"/>
<dbReference type="SUPFAM" id="SSF48452">
    <property type="entry name" value="TPR-like"/>
    <property type="match status" value="1"/>
</dbReference>
<dbReference type="eggNOG" id="ENOG503276D">
    <property type="taxonomic scope" value="Bacteria"/>
</dbReference>
<dbReference type="KEGG" id="cbv:U729_2151"/>
<protein>
    <submittedName>
        <fullName evidence="2">Uncharacterized protein</fullName>
    </submittedName>
</protein>
<dbReference type="HOGENOM" id="CLU_1479592_0_0_9"/>
<gene>
    <name evidence="2" type="ORF">U729_2151</name>
</gene>
<evidence type="ECO:0000313" key="2">
    <source>
        <dbReference type="EMBL" id="AIY83803.1"/>
    </source>
</evidence>
<feature type="compositionally biased region" description="Basic and acidic residues" evidence="1">
    <location>
        <begin position="90"/>
        <end position="144"/>
    </location>
</feature>
<evidence type="ECO:0000256" key="1">
    <source>
        <dbReference type="SAM" id="MobiDB-lite"/>
    </source>
</evidence>